<gene>
    <name evidence="2" type="ORF">EGX47_04125</name>
</gene>
<keyword evidence="1" id="KW-0812">Transmembrane</keyword>
<organism evidence="2 3">
    <name type="scientific">Yersinia pseudotuberculosis</name>
    <dbReference type="NCBI Taxonomy" id="633"/>
    <lineage>
        <taxon>Bacteria</taxon>
        <taxon>Pseudomonadati</taxon>
        <taxon>Pseudomonadota</taxon>
        <taxon>Gammaproteobacteria</taxon>
        <taxon>Enterobacterales</taxon>
        <taxon>Yersiniaceae</taxon>
        <taxon>Yersinia</taxon>
    </lineage>
</organism>
<protein>
    <submittedName>
        <fullName evidence="2">Uncharacterized protein</fullName>
    </submittedName>
</protein>
<dbReference type="EMBL" id="CP033713">
    <property type="protein sequence ID" value="AYW90596.1"/>
    <property type="molecule type" value="Genomic_DNA"/>
</dbReference>
<evidence type="ECO:0000313" key="2">
    <source>
        <dbReference type="EMBL" id="AYW90596.1"/>
    </source>
</evidence>
<evidence type="ECO:0000256" key="1">
    <source>
        <dbReference type="SAM" id="Phobius"/>
    </source>
</evidence>
<accession>A0ABN5R0T3</accession>
<feature type="transmembrane region" description="Helical" evidence="1">
    <location>
        <begin position="20"/>
        <end position="46"/>
    </location>
</feature>
<keyword evidence="3" id="KW-1185">Reference proteome</keyword>
<name>A0ABN5R0T3_YERPU</name>
<reference evidence="2" key="1">
    <citation type="submission" date="2018-11" db="EMBL/GenBank/DDBJ databases">
        <title>FDA dAtabase for Regulatory Grade micrObial Sequences (FDA-ARGOS): Supporting development and validation of Infectious Disease Dx tests.</title>
        <authorList>
            <person name="Bliska J."/>
            <person name="Cleland M.-M."/>
            <person name="Tallon L."/>
            <person name="Sadzewicz L."/>
            <person name="Zhao X."/>
            <person name="Vavikolanu K."/>
            <person name="Mehta A."/>
            <person name="Aluvathingal J."/>
            <person name="Nadendla S."/>
            <person name="Yan Y."/>
            <person name="Sichtig H."/>
        </authorList>
    </citation>
    <scope>NUCLEOTIDE SEQUENCE [LARGE SCALE GENOMIC DNA]</scope>
    <source>
        <strain evidence="2">FDAARGOS_581</strain>
    </source>
</reference>
<keyword evidence="1" id="KW-0472">Membrane</keyword>
<sequence>MGLSDSNAKGFWDGSYSANALVCVFLMHNIFIGIDSIVAWVSIYQFEFYTFLGKRFWRAVFSVAM</sequence>
<proteinExistence type="predicted"/>
<dbReference type="Proteomes" id="UP000268669">
    <property type="component" value="Chromosome"/>
</dbReference>
<keyword evidence="1" id="KW-1133">Transmembrane helix</keyword>
<evidence type="ECO:0000313" key="3">
    <source>
        <dbReference type="Proteomes" id="UP000268669"/>
    </source>
</evidence>